<evidence type="ECO:0000313" key="1">
    <source>
        <dbReference type="EMBL" id="QZA78837.1"/>
    </source>
</evidence>
<keyword evidence="2" id="KW-1185">Reference proteome</keyword>
<sequence length="154" mass="17045">MTKPTQDPFSAWNELAQKTQEMWLDSAFVFSQRTQRMAEAGINPTEADQVEMSQMGLEKLEAVGESSLAAFQHWGQLQQAVWHSAMQQTKAVVGVMAASVGTPQEQAAAQQVWQYSVLSPEHLAQASADMAHAVLHPVHKRTSENAERLKKVSE</sequence>
<gene>
    <name evidence="1" type="ORF">K4H28_05365</name>
</gene>
<evidence type="ECO:0000313" key="2">
    <source>
        <dbReference type="Proteomes" id="UP000825679"/>
    </source>
</evidence>
<reference evidence="1 2" key="1">
    <citation type="submission" date="2021-08" db="EMBL/GenBank/DDBJ databases">
        <title>complete genome sequencing of Deefgea sp. D25.</title>
        <authorList>
            <person name="Bae J.-W."/>
            <person name="Gim D.-H."/>
        </authorList>
    </citation>
    <scope>NUCLEOTIDE SEQUENCE [LARGE SCALE GENOMIC DNA]</scope>
    <source>
        <strain evidence="1 2">D25</strain>
    </source>
</reference>
<dbReference type="NCBIfam" id="NF045536">
    <property type="entry name" value="phasin_PhaP6"/>
    <property type="match status" value="1"/>
</dbReference>
<evidence type="ECO:0008006" key="3">
    <source>
        <dbReference type="Google" id="ProtNLM"/>
    </source>
</evidence>
<proteinExistence type="predicted"/>
<protein>
    <recommendedName>
        <fullName evidence="3">Phasin domain-containing protein</fullName>
    </recommendedName>
</protein>
<organism evidence="1 2">
    <name type="scientific">Deefgea tanakiae</name>
    <dbReference type="NCBI Taxonomy" id="2865840"/>
    <lineage>
        <taxon>Bacteria</taxon>
        <taxon>Pseudomonadati</taxon>
        <taxon>Pseudomonadota</taxon>
        <taxon>Betaproteobacteria</taxon>
        <taxon>Neisseriales</taxon>
        <taxon>Chitinibacteraceae</taxon>
        <taxon>Deefgea</taxon>
    </lineage>
</organism>
<dbReference type="Proteomes" id="UP000825679">
    <property type="component" value="Chromosome"/>
</dbReference>
<dbReference type="EMBL" id="CP081150">
    <property type="protein sequence ID" value="QZA78837.1"/>
    <property type="molecule type" value="Genomic_DNA"/>
</dbReference>
<dbReference type="InterPro" id="IPR053785">
    <property type="entry name" value="PhaP6-like"/>
</dbReference>
<name>A0ABX8Z8D9_9NEIS</name>
<accession>A0ABX8Z8D9</accession>
<dbReference type="RefSeq" id="WP_221007357.1">
    <property type="nucleotide sequence ID" value="NZ_CP081150.1"/>
</dbReference>